<dbReference type="GO" id="GO:0004794">
    <property type="term" value="F:threonine deaminase activity"/>
    <property type="evidence" value="ECO:0007669"/>
    <property type="project" value="UniProtKB-EC"/>
</dbReference>
<dbReference type="EC" id="4.3.1.19" evidence="6"/>
<dbReference type="Gene3D" id="3.40.50.1100">
    <property type="match status" value="2"/>
</dbReference>
<dbReference type="GO" id="GO:0006567">
    <property type="term" value="P:L-threonine catabolic process"/>
    <property type="evidence" value="ECO:0007669"/>
    <property type="project" value="TreeGrafter"/>
</dbReference>
<dbReference type="GO" id="GO:0009097">
    <property type="term" value="P:isoleucine biosynthetic process"/>
    <property type="evidence" value="ECO:0007669"/>
    <property type="project" value="TreeGrafter"/>
</dbReference>
<dbReference type="FunFam" id="3.40.50.1100:FF:000005">
    <property type="entry name" value="Threonine dehydratase catabolic"/>
    <property type="match status" value="1"/>
</dbReference>
<dbReference type="Pfam" id="PF00291">
    <property type="entry name" value="PALP"/>
    <property type="match status" value="1"/>
</dbReference>
<comment type="cofactor">
    <cofactor evidence="1">
        <name>pyridoxal 5'-phosphate</name>
        <dbReference type="ChEBI" id="CHEBI:597326"/>
    </cofactor>
</comment>
<dbReference type="GO" id="GO:0006565">
    <property type="term" value="P:L-serine catabolic process"/>
    <property type="evidence" value="ECO:0007669"/>
    <property type="project" value="TreeGrafter"/>
</dbReference>
<accession>A0A3B0UYD1</accession>
<keyword evidence="4 6" id="KW-0456">Lyase</keyword>
<dbReference type="SUPFAM" id="SSF53686">
    <property type="entry name" value="Tryptophan synthase beta subunit-like PLP-dependent enzymes"/>
    <property type="match status" value="1"/>
</dbReference>
<feature type="domain" description="Tryptophan synthase beta chain-like PALP" evidence="5">
    <location>
        <begin position="15"/>
        <end position="304"/>
    </location>
</feature>
<keyword evidence="3" id="KW-0663">Pyridoxal phosphate</keyword>
<evidence type="ECO:0000256" key="3">
    <source>
        <dbReference type="ARBA" id="ARBA00022898"/>
    </source>
</evidence>
<organism evidence="6">
    <name type="scientific">hydrothermal vent metagenome</name>
    <dbReference type="NCBI Taxonomy" id="652676"/>
    <lineage>
        <taxon>unclassified sequences</taxon>
        <taxon>metagenomes</taxon>
        <taxon>ecological metagenomes</taxon>
    </lineage>
</organism>
<protein>
    <submittedName>
        <fullName evidence="6">Threonine dehydratase, catabolic @ L-serine dehydratase, (PLP)-dependent</fullName>
        <ecNumber evidence="6">4.3.1.17</ecNumber>
        <ecNumber evidence="6">4.3.1.19</ecNumber>
    </submittedName>
</protein>
<dbReference type="PANTHER" id="PTHR48078">
    <property type="entry name" value="THREONINE DEHYDRATASE, MITOCHONDRIAL-RELATED"/>
    <property type="match status" value="1"/>
</dbReference>
<dbReference type="EMBL" id="UOEU01000618">
    <property type="protein sequence ID" value="VAW36275.1"/>
    <property type="molecule type" value="Genomic_DNA"/>
</dbReference>
<proteinExistence type="inferred from homology"/>
<dbReference type="PANTHER" id="PTHR48078:SF6">
    <property type="entry name" value="L-THREONINE DEHYDRATASE CATABOLIC TDCB"/>
    <property type="match status" value="1"/>
</dbReference>
<dbReference type="GO" id="GO:0003941">
    <property type="term" value="F:L-serine ammonia-lyase activity"/>
    <property type="evidence" value="ECO:0007669"/>
    <property type="project" value="UniProtKB-EC"/>
</dbReference>
<evidence type="ECO:0000256" key="4">
    <source>
        <dbReference type="ARBA" id="ARBA00023239"/>
    </source>
</evidence>
<dbReference type="EC" id="4.3.1.17" evidence="6"/>
<evidence type="ECO:0000313" key="6">
    <source>
        <dbReference type="EMBL" id="VAW36275.1"/>
    </source>
</evidence>
<reference evidence="6" key="1">
    <citation type="submission" date="2018-06" db="EMBL/GenBank/DDBJ databases">
        <authorList>
            <person name="Zhirakovskaya E."/>
        </authorList>
    </citation>
    <scope>NUCLEOTIDE SEQUENCE</scope>
</reference>
<evidence type="ECO:0000259" key="5">
    <source>
        <dbReference type="Pfam" id="PF00291"/>
    </source>
</evidence>
<dbReference type="AlphaFoldDB" id="A0A3B0UYD1"/>
<name>A0A3B0UYD1_9ZZZZ</name>
<sequence>MIELADILWAQRRIRPFINHTPLIHSPFLSAQTGGDVWLKLENQQPTGSFKVRGALNKISQLSDVEKERGIVAASAGNHALGVAHAVASLGHIQADIFVPENAPDAKINKLGRFPVTVHVAGQTYEAAHQAANGFQMADGGTEISAYDDLDVIIGQGTAALEIMTDLPACDLLLLPVGGGGLIAGVGTAVRHIKPSCHIVGVQPEASPAAQLSFAQNRAIDPYDHAPTIADGLAGGFGAEPFAVLRHNPPEIALASEADLRRAILTLLMEHQLIIEPSGAAAIVPLLTGGVDVVGKTAVCILTGGNLGMDLLQEIVCNE</sequence>
<comment type="similarity">
    <text evidence="2">Belongs to the serine/threonine dehydratase family.</text>
</comment>
<evidence type="ECO:0000256" key="1">
    <source>
        <dbReference type="ARBA" id="ARBA00001933"/>
    </source>
</evidence>
<dbReference type="InterPro" id="IPR001926">
    <property type="entry name" value="TrpB-like_PALP"/>
</dbReference>
<dbReference type="InterPro" id="IPR036052">
    <property type="entry name" value="TrpB-like_PALP_sf"/>
</dbReference>
<dbReference type="InterPro" id="IPR050147">
    <property type="entry name" value="Ser/Thr_Dehydratase"/>
</dbReference>
<evidence type="ECO:0000256" key="2">
    <source>
        <dbReference type="ARBA" id="ARBA00010869"/>
    </source>
</evidence>
<dbReference type="CDD" id="cd01562">
    <property type="entry name" value="Thr-dehyd"/>
    <property type="match status" value="1"/>
</dbReference>
<gene>
    <name evidence="6" type="ORF">MNBD_CHLOROFLEXI01-3237</name>
</gene>